<dbReference type="InterPro" id="IPR029058">
    <property type="entry name" value="AB_hydrolase_fold"/>
</dbReference>
<accession>A0A7T7M9Q1</accession>
<dbReference type="InterPro" id="IPR000073">
    <property type="entry name" value="AB_hydrolase_1"/>
</dbReference>
<name>A0A7T7M9Q1_9ACTO</name>
<dbReference type="GO" id="GO:0016020">
    <property type="term" value="C:membrane"/>
    <property type="evidence" value="ECO:0007669"/>
    <property type="project" value="TreeGrafter"/>
</dbReference>
<organism evidence="2 3">
    <name type="scientific">Actinomyces weissii</name>
    <dbReference type="NCBI Taxonomy" id="675090"/>
    <lineage>
        <taxon>Bacteria</taxon>
        <taxon>Bacillati</taxon>
        <taxon>Actinomycetota</taxon>
        <taxon>Actinomycetes</taxon>
        <taxon>Actinomycetales</taxon>
        <taxon>Actinomycetaceae</taxon>
        <taxon>Actinomyces</taxon>
    </lineage>
</organism>
<dbReference type="SUPFAM" id="SSF53474">
    <property type="entry name" value="alpha/beta-Hydrolases"/>
    <property type="match status" value="1"/>
</dbReference>
<evidence type="ECO:0000313" key="2">
    <source>
        <dbReference type="EMBL" id="QQM67506.1"/>
    </source>
</evidence>
<dbReference type="PANTHER" id="PTHR43798">
    <property type="entry name" value="MONOACYLGLYCEROL LIPASE"/>
    <property type="match status" value="1"/>
</dbReference>
<dbReference type="GO" id="GO:0046464">
    <property type="term" value="P:acylglycerol catabolic process"/>
    <property type="evidence" value="ECO:0007669"/>
    <property type="project" value="TreeGrafter"/>
</dbReference>
<protein>
    <submittedName>
        <fullName evidence="2">Alpha/beta hydrolase</fullName>
    </submittedName>
</protein>
<dbReference type="GO" id="GO:0047372">
    <property type="term" value="F:monoacylglycerol lipase activity"/>
    <property type="evidence" value="ECO:0007669"/>
    <property type="project" value="TreeGrafter"/>
</dbReference>
<proteinExistence type="predicted"/>
<dbReference type="Gene3D" id="3.40.50.1820">
    <property type="entry name" value="alpha/beta hydrolase"/>
    <property type="match status" value="1"/>
</dbReference>
<keyword evidence="2" id="KW-0378">Hydrolase</keyword>
<gene>
    <name evidence="2" type="ORF">JG540_00945</name>
</gene>
<evidence type="ECO:0000313" key="3">
    <source>
        <dbReference type="Proteomes" id="UP000595895"/>
    </source>
</evidence>
<sequence>MRELRGAGRSAAVDRPVAGVPAALTTPWRRRLLGHWVVCWPGHSASRSSERYQEQAQGQAQDPVQEQFREPAQAPTVLLLNGCGLGAASWQKVVDGLAGHRVIAVDRPAYQGGYSAPPPSLPGLTRLVSRLLQEVAAGPVVVVAHSMAAFQAEALARLHPEQVAGVVLVDPSMLSRRLLRPLSPRTARRASSLVRLALHCPPVQVIAAGGWREALRWQTRDPQAVVVEPWAGTWAGPEALADAAAQWLSFGGQVEALWQLRARQKRSCQVPAVVLEAPPVPTSQQVTVLADAFRTLRRRRVPGSRHLLMLDAPQVVVAEVKRLLQAAS</sequence>
<feature type="domain" description="AB hydrolase-1" evidence="1">
    <location>
        <begin position="77"/>
        <end position="318"/>
    </location>
</feature>
<dbReference type="Proteomes" id="UP000595895">
    <property type="component" value="Chromosome"/>
</dbReference>
<keyword evidence="3" id="KW-1185">Reference proteome</keyword>
<dbReference type="InterPro" id="IPR050266">
    <property type="entry name" value="AB_hydrolase_sf"/>
</dbReference>
<dbReference type="AlphaFoldDB" id="A0A7T7M9Q1"/>
<reference evidence="2 3" key="1">
    <citation type="submission" date="2020-12" db="EMBL/GenBank/DDBJ databases">
        <authorList>
            <person name="Zhou J."/>
        </authorList>
    </citation>
    <scope>NUCLEOTIDE SEQUENCE [LARGE SCALE GENOMIC DNA]</scope>
    <source>
        <strain evidence="2 3">CCUG 61299</strain>
    </source>
</reference>
<dbReference type="EMBL" id="CP066802">
    <property type="protein sequence ID" value="QQM67506.1"/>
    <property type="molecule type" value="Genomic_DNA"/>
</dbReference>
<dbReference type="RefSeq" id="WP_200276149.1">
    <property type="nucleotide sequence ID" value="NZ_CP066802.1"/>
</dbReference>
<evidence type="ECO:0000259" key="1">
    <source>
        <dbReference type="Pfam" id="PF12697"/>
    </source>
</evidence>
<dbReference type="PANTHER" id="PTHR43798:SF5">
    <property type="entry name" value="MONOACYLGLYCEROL LIPASE ABHD6"/>
    <property type="match status" value="1"/>
</dbReference>
<dbReference type="KEGG" id="awe:JG540_00945"/>
<dbReference type="Pfam" id="PF12697">
    <property type="entry name" value="Abhydrolase_6"/>
    <property type="match status" value="1"/>
</dbReference>